<gene>
    <name evidence="2" type="ORF">GCM10007047_09370</name>
</gene>
<accession>A0A8J3DE39</accession>
<evidence type="ECO:0000259" key="1">
    <source>
        <dbReference type="Pfam" id="PF05099"/>
    </source>
</evidence>
<comment type="caution">
    <text evidence="2">The sequence shown here is derived from an EMBL/GenBank/DDBJ whole genome shotgun (WGS) entry which is preliminary data.</text>
</comment>
<sequence length="304" mass="34253">MIQRDLLLKLAKLVVAASWADGKLEVSEINVLKDLIFSFDDLDERDWQTLDLYIESPVSEAECNELLQDLIDAVASEADKAVVMDKLRELVEADGIVTEDESRLLAEVKSCLDNKKTGLLTFLSSLSGIGRQRRSSRFNREERIDDFIKNRVYFNILTEHAASVAVTEMPEDAMRRLCLYSSLFAFVAKGDEVISDEEKTAITQVIQTAYGLTDELASIVCAASLQLVQKNTDKYEITRSVYQQTSYPERVTLVKVLFQIANACDKTSNDEINTISQIADLLRLQRTDFIAAKFCIAKEDRKGL</sequence>
<keyword evidence="3" id="KW-1185">Reference proteome</keyword>
<name>A0A8J3DE39_9BACT</name>
<dbReference type="Gene3D" id="1.10.3680.10">
    <property type="entry name" value="TerB-like"/>
    <property type="match status" value="2"/>
</dbReference>
<dbReference type="InterPro" id="IPR007791">
    <property type="entry name" value="DjlA_N"/>
</dbReference>
<dbReference type="CDD" id="cd07177">
    <property type="entry name" value="terB_like"/>
    <property type="match status" value="1"/>
</dbReference>
<dbReference type="SUPFAM" id="SSF158682">
    <property type="entry name" value="TerB-like"/>
    <property type="match status" value="2"/>
</dbReference>
<dbReference type="InterPro" id="IPR029024">
    <property type="entry name" value="TerB-like"/>
</dbReference>
<dbReference type="AlphaFoldDB" id="A0A8J3DE39"/>
<reference evidence="2" key="1">
    <citation type="journal article" date="2014" name="Int. J. Syst. Evol. Microbiol.">
        <title>Complete genome sequence of Corynebacterium casei LMG S-19264T (=DSM 44701T), isolated from a smear-ripened cheese.</title>
        <authorList>
            <consortium name="US DOE Joint Genome Institute (JGI-PGF)"/>
            <person name="Walter F."/>
            <person name="Albersmeier A."/>
            <person name="Kalinowski J."/>
            <person name="Ruckert C."/>
        </authorList>
    </citation>
    <scope>NUCLEOTIDE SEQUENCE</scope>
    <source>
        <strain evidence="2">KCTC 12870</strain>
    </source>
</reference>
<dbReference type="Proteomes" id="UP000642829">
    <property type="component" value="Unassembled WGS sequence"/>
</dbReference>
<feature type="domain" description="Co-chaperone DjlA N-terminal" evidence="1">
    <location>
        <begin position="182"/>
        <end position="293"/>
    </location>
</feature>
<organism evidence="2 3">
    <name type="scientific">Cerasicoccus arenae</name>
    <dbReference type="NCBI Taxonomy" id="424488"/>
    <lineage>
        <taxon>Bacteria</taxon>
        <taxon>Pseudomonadati</taxon>
        <taxon>Verrucomicrobiota</taxon>
        <taxon>Opitutia</taxon>
        <taxon>Puniceicoccales</taxon>
        <taxon>Cerasicoccaceae</taxon>
        <taxon>Cerasicoccus</taxon>
    </lineage>
</organism>
<dbReference type="EMBL" id="BMXG01000004">
    <property type="protein sequence ID" value="GHB95665.1"/>
    <property type="molecule type" value="Genomic_DNA"/>
</dbReference>
<protein>
    <recommendedName>
        <fullName evidence="1">Co-chaperone DjlA N-terminal domain-containing protein</fullName>
    </recommendedName>
</protein>
<evidence type="ECO:0000313" key="3">
    <source>
        <dbReference type="Proteomes" id="UP000642829"/>
    </source>
</evidence>
<proteinExistence type="predicted"/>
<evidence type="ECO:0000313" key="2">
    <source>
        <dbReference type="EMBL" id="GHB95665.1"/>
    </source>
</evidence>
<reference evidence="2" key="2">
    <citation type="submission" date="2020-09" db="EMBL/GenBank/DDBJ databases">
        <authorList>
            <person name="Sun Q."/>
            <person name="Kim S."/>
        </authorList>
    </citation>
    <scope>NUCLEOTIDE SEQUENCE</scope>
    <source>
        <strain evidence="2">KCTC 12870</strain>
    </source>
</reference>
<dbReference type="RefSeq" id="WP_189512356.1">
    <property type="nucleotide sequence ID" value="NZ_JAENIH010000006.1"/>
</dbReference>
<dbReference type="Pfam" id="PF05099">
    <property type="entry name" value="TerB"/>
    <property type="match status" value="1"/>
</dbReference>